<sequence length="431" mass="47140">MGSMEHYGFNRNGDGFNEKSARFEFPEPMKDGPSSIMLDGGLGQFHQTFIKYANVYKDHVNKDPKLASGLIVAAAVNPDMHRGELLIKVQNDKWAPELEKLARDEDLAFSMSCRVPYDICTICGHKAANRREYCGHLKDEMTHVKQGGHIVGAINDRPVFFDLSGVFRPADRIAYGLQKVASTGQQPEEFIPSAAIAEEWGIKAPKSVLFDGSPRAVQEKLAALERMAALEKQIEATGKAFHPDVDVGVPGGSAPQESIDTMRGSDWNDVMGALSNAQVCLPVRDFFRLVLGHKFDSVAGEMDNVQSLLPGIFSRMLGNTDEADDVTGMKTYDPATSLVPRTVRDAIESMKPEMSMAEGPVRKRIQILIIRGQKPAEGLPLRKVSHDVSTSKAANWLAKQYAAYQLAFTRAAEGAGDGLIPGMTVLQNYAA</sequence>
<protein>
    <submittedName>
        <fullName evidence="1">Uncharacterized protein</fullName>
    </submittedName>
</protein>
<evidence type="ECO:0000313" key="1">
    <source>
        <dbReference type="EMBL" id="KKN45025.1"/>
    </source>
</evidence>
<dbReference type="EMBL" id="LAZR01001416">
    <property type="protein sequence ID" value="KKN45025.1"/>
    <property type="molecule type" value="Genomic_DNA"/>
</dbReference>
<reference evidence="1" key="1">
    <citation type="journal article" date="2015" name="Nature">
        <title>Complex archaea that bridge the gap between prokaryotes and eukaryotes.</title>
        <authorList>
            <person name="Spang A."/>
            <person name="Saw J.H."/>
            <person name="Jorgensen S.L."/>
            <person name="Zaremba-Niedzwiedzka K."/>
            <person name="Martijn J."/>
            <person name="Lind A.E."/>
            <person name="van Eijk R."/>
            <person name="Schleper C."/>
            <person name="Guy L."/>
            <person name="Ettema T.J."/>
        </authorList>
    </citation>
    <scope>NUCLEOTIDE SEQUENCE</scope>
</reference>
<organism evidence="1">
    <name type="scientific">marine sediment metagenome</name>
    <dbReference type="NCBI Taxonomy" id="412755"/>
    <lineage>
        <taxon>unclassified sequences</taxon>
        <taxon>metagenomes</taxon>
        <taxon>ecological metagenomes</taxon>
    </lineage>
</organism>
<name>A0A0F9QLG6_9ZZZZ</name>
<comment type="caution">
    <text evidence="1">The sequence shown here is derived from an EMBL/GenBank/DDBJ whole genome shotgun (WGS) entry which is preliminary data.</text>
</comment>
<accession>A0A0F9QLG6</accession>
<dbReference type="AlphaFoldDB" id="A0A0F9QLG6"/>
<gene>
    <name evidence="1" type="ORF">LCGC14_0687370</name>
</gene>
<proteinExistence type="predicted"/>